<name>A0A0N4V8S0_ENTVE</name>
<reference evidence="3" key="1">
    <citation type="submission" date="2017-02" db="UniProtKB">
        <authorList>
            <consortium name="WormBaseParasite"/>
        </authorList>
    </citation>
    <scope>IDENTIFICATION</scope>
</reference>
<dbReference type="WBParaSite" id="EVEC_0000678501-mRNA-1">
    <property type="protein sequence ID" value="EVEC_0000678501-mRNA-1"/>
    <property type="gene ID" value="EVEC_0000678501"/>
</dbReference>
<evidence type="ECO:0000313" key="2">
    <source>
        <dbReference type="Proteomes" id="UP000274131"/>
    </source>
</evidence>
<proteinExistence type="predicted"/>
<sequence>VTETTTSYKSHSLCPLCQVESVKKQYTWKGILCATFCFPCGIYWCVRKKIDLYCTLCGCQVSNKRSLTKNAIKYATYKNFYLIQRQQKKFFLTAHCCLLNRNFYRLT</sequence>
<evidence type="ECO:0000313" key="1">
    <source>
        <dbReference type="EMBL" id="VDD91582.1"/>
    </source>
</evidence>
<dbReference type="AlphaFoldDB" id="A0A0N4V8S0"/>
<dbReference type="OrthoDB" id="2564984at2759"/>
<accession>A0A0N4V8S0</accession>
<dbReference type="InterPro" id="IPR019317">
    <property type="entry name" value="BRI3"/>
</dbReference>
<dbReference type="Proteomes" id="UP000274131">
    <property type="component" value="Unassembled WGS sequence"/>
</dbReference>
<dbReference type="EMBL" id="UXUI01008472">
    <property type="protein sequence ID" value="VDD91582.1"/>
    <property type="molecule type" value="Genomic_DNA"/>
</dbReference>
<dbReference type="Pfam" id="PF10164">
    <property type="entry name" value="BRI3"/>
    <property type="match status" value="1"/>
</dbReference>
<reference evidence="1 2" key="2">
    <citation type="submission" date="2018-10" db="EMBL/GenBank/DDBJ databases">
        <authorList>
            <consortium name="Pathogen Informatics"/>
        </authorList>
    </citation>
    <scope>NUCLEOTIDE SEQUENCE [LARGE SCALE GENOMIC DNA]</scope>
</reference>
<gene>
    <name evidence="1" type="ORF">EVEC_LOCUS6333</name>
</gene>
<evidence type="ECO:0000313" key="3">
    <source>
        <dbReference type="WBParaSite" id="EVEC_0000678501-mRNA-1"/>
    </source>
</evidence>
<protein>
    <submittedName>
        <fullName evidence="3">Brain protein I3</fullName>
    </submittedName>
</protein>
<keyword evidence="2" id="KW-1185">Reference proteome</keyword>
<organism evidence="3">
    <name type="scientific">Enterobius vermicularis</name>
    <name type="common">Human pinworm</name>
    <dbReference type="NCBI Taxonomy" id="51028"/>
    <lineage>
        <taxon>Eukaryota</taxon>
        <taxon>Metazoa</taxon>
        <taxon>Ecdysozoa</taxon>
        <taxon>Nematoda</taxon>
        <taxon>Chromadorea</taxon>
        <taxon>Rhabditida</taxon>
        <taxon>Spirurina</taxon>
        <taxon>Oxyuridomorpha</taxon>
        <taxon>Oxyuroidea</taxon>
        <taxon>Oxyuridae</taxon>
        <taxon>Enterobius</taxon>
    </lineage>
</organism>